<keyword evidence="3" id="KW-1185">Reference proteome</keyword>
<accession>A0A9W9VYT3</accession>
<dbReference type="AlphaFoldDB" id="A0A9W9VYT3"/>
<evidence type="ECO:0000313" key="2">
    <source>
        <dbReference type="EMBL" id="KAJ5391650.1"/>
    </source>
</evidence>
<gene>
    <name evidence="2" type="ORF">N7509_007140</name>
</gene>
<reference evidence="2" key="2">
    <citation type="journal article" date="2023" name="IMA Fungus">
        <title>Comparative genomic study of the Penicillium genus elucidates a diverse pangenome and 15 lateral gene transfer events.</title>
        <authorList>
            <person name="Petersen C."/>
            <person name="Sorensen T."/>
            <person name="Nielsen M.R."/>
            <person name="Sondergaard T.E."/>
            <person name="Sorensen J.L."/>
            <person name="Fitzpatrick D.A."/>
            <person name="Frisvad J.C."/>
            <person name="Nielsen K.L."/>
        </authorList>
    </citation>
    <scope>NUCLEOTIDE SEQUENCE</scope>
    <source>
        <strain evidence="2">IBT 29677</strain>
    </source>
</reference>
<dbReference type="Proteomes" id="UP001147747">
    <property type="component" value="Unassembled WGS sequence"/>
</dbReference>
<feature type="region of interest" description="Disordered" evidence="1">
    <location>
        <begin position="40"/>
        <end position="65"/>
    </location>
</feature>
<proteinExistence type="predicted"/>
<dbReference type="GeneID" id="81370757"/>
<protein>
    <submittedName>
        <fullName evidence="2">Uncharacterized protein</fullName>
    </submittedName>
</protein>
<comment type="caution">
    <text evidence="2">The sequence shown here is derived from an EMBL/GenBank/DDBJ whole genome shotgun (WGS) entry which is preliminary data.</text>
</comment>
<reference evidence="2" key="1">
    <citation type="submission" date="2022-12" db="EMBL/GenBank/DDBJ databases">
        <authorList>
            <person name="Petersen C."/>
        </authorList>
    </citation>
    <scope>NUCLEOTIDE SEQUENCE</scope>
    <source>
        <strain evidence="2">IBT 29677</strain>
    </source>
</reference>
<evidence type="ECO:0000256" key="1">
    <source>
        <dbReference type="SAM" id="MobiDB-lite"/>
    </source>
</evidence>
<feature type="compositionally biased region" description="Basic and acidic residues" evidence="1">
    <location>
        <begin position="40"/>
        <end position="49"/>
    </location>
</feature>
<dbReference type="EMBL" id="JAPZBU010000008">
    <property type="protein sequence ID" value="KAJ5391650.1"/>
    <property type="molecule type" value="Genomic_DNA"/>
</dbReference>
<name>A0A9W9VYT3_9EURO</name>
<sequence length="65" mass="7315">MESKAMVRTWGNVDLGFEDILSPRAGLASAFPRISTVPDRGWEKVDSTNRQRRHGQANADERAKM</sequence>
<organism evidence="2 3">
    <name type="scientific">Penicillium cosmopolitanum</name>
    <dbReference type="NCBI Taxonomy" id="1131564"/>
    <lineage>
        <taxon>Eukaryota</taxon>
        <taxon>Fungi</taxon>
        <taxon>Dikarya</taxon>
        <taxon>Ascomycota</taxon>
        <taxon>Pezizomycotina</taxon>
        <taxon>Eurotiomycetes</taxon>
        <taxon>Eurotiomycetidae</taxon>
        <taxon>Eurotiales</taxon>
        <taxon>Aspergillaceae</taxon>
        <taxon>Penicillium</taxon>
    </lineage>
</organism>
<evidence type="ECO:0000313" key="3">
    <source>
        <dbReference type="Proteomes" id="UP001147747"/>
    </source>
</evidence>
<dbReference type="RefSeq" id="XP_056487328.1">
    <property type="nucleotide sequence ID" value="XM_056631777.1"/>
</dbReference>